<reference evidence="10" key="1">
    <citation type="submission" date="2017-09" db="EMBL/GenBank/DDBJ databases">
        <title>Depth-based differentiation of microbial function through sediment-hosted aquifers and enrichment of novel symbionts in the deep terrestrial subsurface.</title>
        <authorList>
            <person name="Probst A.J."/>
            <person name="Ladd B."/>
            <person name="Jarett J.K."/>
            <person name="Geller-Mcgrath D.E."/>
            <person name="Sieber C.M.K."/>
            <person name="Emerson J.B."/>
            <person name="Anantharaman K."/>
            <person name="Thomas B.C."/>
            <person name="Malmstrom R."/>
            <person name="Stieglmeier M."/>
            <person name="Klingl A."/>
            <person name="Woyke T."/>
            <person name="Ryan C.M."/>
            <person name="Banfield J.F."/>
        </authorList>
    </citation>
    <scope>NUCLEOTIDE SEQUENCE [LARGE SCALE GENOMIC DNA]</scope>
</reference>
<dbReference type="Gene3D" id="3.40.30.10">
    <property type="entry name" value="Glutaredoxin"/>
    <property type="match status" value="1"/>
</dbReference>
<dbReference type="PROSITE" id="PS51352">
    <property type="entry name" value="THIOREDOXIN_2"/>
    <property type="match status" value="1"/>
</dbReference>
<dbReference type="GO" id="GO:0016491">
    <property type="term" value="F:oxidoreductase activity"/>
    <property type="evidence" value="ECO:0007669"/>
    <property type="project" value="UniProtKB-KW"/>
</dbReference>
<evidence type="ECO:0000256" key="3">
    <source>
        <dbReference type="ARBA" id="ARBA00023002"/>
    </source>
</evidence>
<evidence type="ECO:0000256" key="6">
    <source>
        <dbReference type="SAM" id="MobiDB-lite"/>
    </source>
</evidence>
<feature type="compositionally biased region" description="Low complexity" evidence="6">
    <location>
        <begin position="68"/>
        <end position="88"/>
    </location>
</feature>
<dbReference type="PANTHER" id="PTHR13887">
    <property type="entry name" value="GLUTATHIONE S-TRANSFERASE KAPPA"/>
    <property type="match status" value="1"/>
</dbReference>
<accession>A0A2H0VZY2</accession>
<feature type="region of interest" description="Disordered" evidence="6">
    <location>
        <begin position="64"/>
        <end position="95"/>
    </location>
</feature>
<keyword evidence="5" id="KW-0676">Redox-active center</keyword>
<dbReference type="EMBL" id="PEZZ01000044">
    <property type="protein sequence ID" value="PIS04647.1"/>
    <property type="molecule type" value="Genomic_DNA"/>
</dbReference>
<dbReference type="PANTHER" id="PTHR13887:SF14">
    <property type="entry name" value="DISULFIDE BOND FORMATION PROTEIN D"/>
    <property type="match status" value="1"/>
</dbReference>
<keyword evidence="2" id="KW-0732">Signal</keyword>
<dbReference type="AlphaFoldDB" id="A0A2H0VZY2"/>
<dbReference type="InterPro" id="IPR013766">
    <property type="entry name" value="Thioredoxin_domain"/>
</dbReference>
<keyword evidence="7" id="KW-1133">Transmembrane helix</keyword>
<feature type="transmembrane region" description="Helical" evidence="7">
    <location>
        <begin position="23"/>
        <end position="47"/>
    </location>
</feature>
<comment type="caution">
    <text evidence="9">The sequence shown here is derived from an EMBL/GenBank/DDBJ whole genome shotgun (WGS) entry which is preliminary data.</text>
</comment>
<evidence type="ECO:0000256" key="1">
    <source>
        <dbReference type="ARBA" id="ARBA00005791"/>
    </source>
</evidence>
<keyword evidence="3" id="KW-0560">Oxidoreductase</keyword>
<evidence type="ECO:0000256" key="4">
    <source>
        <dbReference type="ARBA" id="ARBA00023157"/>
    </source>
</evidence>
<gene>
    <name evidence="9" type="ORF">COT81_05370</name>
</gene>
<sequence length="259" mass="27624">MGFFKKLFSHNGPWSEFSSSQSFILGAGWGIAASSTLSLLVLLVLIFNGNAAISIGSKESGTVAKSGAAPTAPSQPTAPSAPSAPTAQLRPVDSTDYIRGNPDAKVTMIEYSDFQCPFCQRHLPTINQILQAYPNDVNLVYRHFPLRSIHPEAQKAAEASECAGEQGKFWEMHDALFAAGQAGNLSVTTYKQLAGQIGLNQNQFDSCLDSDKMAAKVQQHLSEGQAAGVTGTPGTFVNGQLVRGAVPYSTFQQIIQSQL</sequence>
<evidence type="ECO:0000256" key="5">
    <source>
        <dbReference type="ARBA" id="ARBA00023284"/>
    </source>
</evidence>
<proteinExistence type="inferred from homology"/>
<keyword evidence="7" id="KW-0812">Transmembrane</keyword>
<dbReference type="InterPro" id="IPR012336">
    <property type="entry name" value="Thioredoxin-like_fold"/>
</dbReference>
<feature type="domain" description="Thioredoxin" evidence="8">
    <location>
        <begin position="72"/>
        <end position="259"/>
    </location>
</feature>
<evidence type="ECO:0000256" key="7">
    <source>
        <dbReference type="SAM" id="Phobius"/>
    </source>
</evidence>
<dbReference type="Proteomes" id="UP000230935">
    <property type="component" value="Unassembled WGS sequence"/>
</dbReference>
<keyword evidence="7" id="KW-0472">Membrane</keyword>
<evidence type="ECO:0000313" key="9">
    <source>
        <dbReference type="EMBL" id="PIS04647.1"/>
    </source>
</evidence>
<organism evidence="9 10">
    <name type="scientific">Candidatus Buchananbacteria bacterium CG10_big_fil_rev_8_21_14_0_10_42_9</name>
    <dbReference type="NCBI Taxonomy" id="1974526"/>
    <lineage>
        <taxon>Bacteria</taxon>
        <taxon>Candidatus Buchananiibacteriota</taxon>
    </lineage>
</organism>
<protein>
    <submittedName>
        <fullName evidence="9">Disulfide bond formation protein DsbA</fullName>
    </submittedName>
</protein>
<keyword evidence="4" id="KW-1015">Disulfide bond</keyword>
<dbReference type="InterPro" id="IPR036249">
    <property type="entry name" value="Thioredoxin-like_sf"/>
</dbReference>
<evidence type="ECO:0000313" key="10">
    <source>
        <dbReference type="Proteomes" id="UP000230935"/>
    </source>
</evidence>
<name>A0A2H0VZY2_9BACT</name>
<evidence type="ECO:0000256" key="2">
    <source>
        <dbReference type="ARBA" id="ARBA00022729"/>
    </source>
</evidence>
<dbReference type="Pfam" id="PF13462">
    <property type="entry name" value="Thioredoxin_4"/>
    <property type="match status" value="1"/>
</dbReference>
<comment type="similarity">
    <text evidence="1">Belongs to the thioredoxin family. DsbA subfamily.</text>
</comment>
<dbReference type="SUPFAM" id="SSF52833">
    <property type="entry name" value="Thioredoxin-like"/>
    <property type="match status" value="1"/>
</dbReference>
<evidence type="ECO:0000259" key="8">
    <source>
        <dbReference type="PROSITE" id="PS51352"/>
    </source>
</evidence>